<evidence type="ECO:0000313" key="2">
    <source>
        <dbReference type="EMBL" id="KEH27126.1"/>
    </source>
</evidence>
<dbReference type="SUPFAM" id="SSF81383">
    <property type="entry name" value="F-box domain"/>
    <property type="match status" value="1"/>
</dbReference>
<dbReference type="InterPro" id="IPR017451">
    <property type="entry name" value="F-box-assoc_interact_dom"/>
</dbReference>
<dbReference type="PANTHER" id="PTHR31672:SF13">
    <property type="entry name" value="F-BOX PROTEIN CPR30-LIKE"/>
    <property type="match status" value="1"/>
</dbReference>
<dbReference type="Proteomes" id="UP000002051">
    <property type="component" value="Chromosome 6"/>
</dbReference>
<dbReference type="EMBL" id="CM001222">
    <property type="protein sequence ID" value="KEH27126.1"/>
    <property type="molecule type" value="Genomic_DNA"/>
</dbReference>
<organism evidence="2 4">
    <name type="scientific">Medicago truncatula</name>
    <name type="common">Barrel medic</name>
    <name type="synonym">Medicago tribuloides</name>
    <dbReference type="NCBI Taxonomy" id="3880"/>
    <lineage>
        <taxon>Eukaryota</taxon>
        <taxon>Viridiplantae</taxon>
        <taxon>Streptophyta</taxon>
        <taxon>Embryophyta</taxon>
        <taxon>Tracheophyta</taxon>
        <taxon>Spermatophyta</taxon>
        <taxon>Magnoliopsida</taxon>
        <taxon>eudicotyledons</taxon>
        <taxon>Gunneridae</taxon>
        <taxon>Pentapetalae</taxon>
        <taxon>rosids</taxon>
        <taxon>fabids</taxon>
        <taxon>Fabales</taxon>
        <taxon>Fabaceae</taxon>
        <taxon>Papilionoideae</taxon>
        <taxon>50 kb inversion clade</taxon>
        <taxon>NPAAA clade</taxon>
        <taxon>Hologalegina</taxon>
        <taxon>IRL clade</taxon>
        <taxon>Trifolieae</taxon>
        <taxon>Medicago</taxon>
    </lineage>
</organism>
<keyword evidence="4" id="KW-1185">Reference proteome</keyword>
<dbReference type="HOGENOM" id="CLU_027176_5_0_1"/>
<reference evidence="2 4" key="1">
    <citation type="journal article" date="2011" name="Nature">
        <title>The Medicago genome provides insight into the evolution of rhizobial symbioses.</title>
        <authorList>
            <person name="Young N.D."/>
            <person name="Debelle F."/>
            <person name="Oldroyd G.E."/>
            <person name="Geurts R."/>
            <person name="Cannon S.B."/>
            <person name="Udvardi M.K."/>
            <person name="Benedito V.A."/>
            <person name="Mayer K.F."/>
            <person name="Gouzy J."/>
            <person name="Schoof H."/>
            <person name="Van de Peer Y."/>
            <person name="Proost S."/>
            <person name="Cook D.R."/>
            <person name="Meyers B.C."/>
            <person name="Spannagl M."/>
            <person name="Cheung F."/>
            <person name="De Mita S."/>
            <person name="Krishnakumar V."/>
            <person name="Gundlach H."/>
            <person name="Zhou S."/>
            <person name="Mudge J."/>
            <person name="Bharti A.K."/>
            <person name="Murray J.D."/>
            <person name="Naoumkina M.A."/>
            <person name="Rosen B."/>
            <person name="Silverstein K.A."/>
            <person name="Tang H."/>
            <person name="Rombauts S."/>
            <person name="Zhao P.X."/>
            <person name="Zhou P."/>
            <person name="Barbe V."/>
            <person name="Bardou P."/>
            <person name="Bechner M."/>
            <person name="Bellec A."/>
            <person name="Berger A."/>
            <person name="Berges H."/>
            <person name="Bidwell S."/>
            <person name="Bisseling T."/>
            <person name="Choisne N."/>
            <person name="Couloux A."/>
            <person name="Denny R."/>
            <person name="Deshpande S."/>
            <person name="Dai X."/>
            <person name="Doyle J.J."/>
            <person name="Dudez A.M."/>
            <person name="Farmer A.D."/>
            <person name="Fouteau S."/>
            <person name="Franken C."/>
            <person name="Gibelin C."/>
            <person name="Gish J."/>
            <person name="Goldstein S."/>
            <person name="Gonzalez A.J."/>
            <person name="Green P.J."/>
            <person name="Hallab A."/>
            <person name="Hartog M."/>
            <person name="Hua A."/>
            <person name="Humphray S.J."/>
            <person name="Jeong D.H."/>
            <person name="Jing Y."/>
            <person name="Jocker A."/>
            <person name="Kenton S.M."/>
            <person name="Kim D.J."/>
            <person name="Klee K."/>
            <person name="Lai H."/>
            <person name="Lang C."/>
            <person name="Lin S."/>
            <person name="Macmil S.L."/>
            <person name="Magdelenat G."/>
            <person name="Matthews L."/>
            <person name="McCorrison J."/>
            <person name="Monaghan E.L."/>
            <person name="Mun J.H."/>
            <person name="Najar F.Z."/>
            <person name="Nicholson C."/>
            <person name="Noirot C."/>
            <person name="O'Bleness M."/>
            <person name="Paule C.R."/>
            <person name="Poulain J."/>
            <person name="Prion F."/>
            <person name="Qin B."/>
            <person name="Qu C."/>
            <person name="Retzel E.F."/>
            <person name="Riddle C."/>
            <person name="Sallet E."/>
            <person name="Samain S."/>
            <person name="Samson N."/>
            <person name="Sanders I."/>
            <person name="Saurat O."/>
            <person name="Scarpelli C."/>
            <person name="Schiex T."/>
            <person name="Segurens B."/>
            <person name="Severin A.J."/>
            <person name="Sherrier D.J."/>
            <person name="Shi R."/>
            <person name="Sims S."/>
            <person name="Singer S.R."/>
            <person name="Sinharoy S."/>
            <person name="Sterck L."/>
            <person name="Viollet A."/>
            <person name="Wang B.B."/>
            <person name="Wang K."/>
            <person name="Wang M."/>
            <person name="Wang X."/>
            <person name="Warfsmann J."/>
            <person name="Weissenbach J."/>
            <person name="White D.D."/>
            <person name="White J.D."/>
            <person name="Wiley G.B."/>
            <person name="Wincker P."/>
            <person name="Xing Y."/>
            <person name="Yang L."/>
            <person name="Yao Z."/>
            <person name="Ying F."/>
            <person name="Zhai J."/>
            <person name="Zhou L."/>
            <person name="Zuber A."/>
            <person name="Denarie J."/>
            <person name="Dixon R.A."/>
            <person name="May G.D."/>
            <person name="Schwartz D.C."/>
            <person name="Rogers J."/>
            <person name="Quetier F."/>
            <person name="Town C.D."/>
            <person name="Roe B.A."/>
        </authorList>
    </citation>
    <scope>NUCLEOTIDE SEQUENCE [LARGE SCALE GENOMIC DNA]</scope>
    <source>
        <strain evidence="2">A17</strain>
        <strain evidence="3 4">cv. Jemalong A17</strain>
    </source>
</reference>
<accession>A0A072UCE0</accession>
<proteinExistence type="predicted"/>
<name>A0A072UCE0_MEDTR</name>
<protein>
    <submittedName>
        <fullName evidence="2">F-box protein interaction domain protein</fullName>
    </submittedName>
</protein>
<reference evidence="3" key="3">
    <citation type="submission" date="2015-04" db="UniProtKB">
        <authorList>
            <consortium name="EnsemblPlants"/>
        </authorList>
    </citation>
    <scope>IDENTIFICATION</scope>
    <source>
        <strain evidence="3">cv. Jemalong A17</strain>
    </source>
</reference>
<evidence type="ECO:0000259" key="1">
    <source>
        <dbReference type="Pfam" id="PF07734"/>
    </source>
</evidence>
<dbReference type="InterPro" id="IPR050796">
    <property type="entry name" value="SCF_F-box_component"/>
</dbReference>
<dbReference type="EnsemblPlants" id="KEH27126">
    <property type="protein sequence ID" value="KEH27126"/>
    <property type="gene ID" value="MTR_6g086825"/>
</dbReference>
<sequence length="461" mass="53799">MEKKKKEKSVTNEVRLASMEKGFFHLRSGKRVLKSEVVRSRLESTEKKKKKKKKFVSATKKNEFVSTNYIPDDIAFSILSKLPLKSFKRFECVRKSWSLLSENTHFMNMFRNNFLSSSNSRYDGASLFLKVPTWPDMSEIQVLYNLSGDRFQNMVKFDFSNPFEHNTFFDIFGFGSINGTILLHQHCRYIHALWHPATQKFKILPPSPYESYVPDDVKRHFNIVCYLDGFGYDSVTDDYKVIRYVFFADPNNEQYQCLGNKYFEPLWEIYSLRSNSWRKLDVDMPPSLDTTEGNHVYMDGVCHWLCQNDYGYWKKHNIPFQPSLVSFYLSKEGFFITPVPSDVDDSFDVETNWRNLAVLNGSIALISYYEKTTTFHISIMGEIGMKESWTNLFTIGPLPCVDRPIGVGTKGEIFFIRNDEELAWFDLSTQMIEELGFKVDMPGCRITIYKESILPFEGIND</sequence>
<dbReference type="InterPro" id="IPR036047">
    <property type="entry name" value="F-box-like_dom_sf"/>
</dbReference>
<dbReference type="STRING" id="3880.A0A072UCE0"/>
<dbReference type="KEGG" id="mtr:25496928"/>
<dbReference type="AlphaFoldDB" id="A0A072UCE0"/>
<reference evidence="2 4" key="2">
    <citation type="journal article" date="2014" name="BMC Genomics">
        <title>An improved genome release (version Mt4.0) for the model legume Medicago truncatula.</title>
        <authorList>
            <person name="Tang H."/>
            <person name="Krishnakumar V."/>
            <person name="Bidwell S."/>
            <person name="Rosen B."/>
            <person name="Chan A."/>
            <person name="Zhou S."/>
            <person name="Gentzbittel L."/>
            <person name="Childs K.L."/>
            <person name="Yandell M."/>
            <person name="Gundlach H."/>
            <person name="Mayer K.F."/>
            <person name="Schwartz D.C."/>
            <person name="Town C.D."/>
        </authorList>
    </citation>
    <scope>GENOME REANNOTATION</scope>
    <source>
        <strain evidence="2">A17</strain>
        <strain evidence="3 4">cv. Jemalong A17</strain>
    </source>
</reference>
<dbReference type="Pfam" id="PF07734">
    <property type="entry name" value="FBA_1"/>
    <property type="match status" value="1"/>
</dbReference>
<dbReference type="PANTHER" id="PTHR31672">
    <property type="entry name" value="BNACNNG10540D PROTEIN"/>
    <property type="match status" value="1"/>
</dbReference>
<feature type="domain" description="F-box associated beta-propeller type 1" evidence="1">
    <location>
        <begin position="188"/>
        <end position="426"/>
    </location>
</feature>
<evidence type="ECO:0000313" key="4">
    <source>
        <dbReference type="Proteomes" id="UP000002051"/>
    </source>
</evidence>
<dbReference type="NCBIfam" id="TIGR01640">
    <property type="entry name" value="F_box_assoc_1"/>
    <property type="match status" value="1"/>
</dbReference>
<dbReference type="OrthoDB" id="1430190at2759"/>
<gene>
    <name evidence="3" type="primary">25496928</name>
    <name evidence="2" type="ordered locus">MTR_6g086825</name>
</gene>
<dbReference type="InterPro" id="IPR006527">
    <property type="entry name" value="F-box-assoc_dom_typ1"/>
</dbReference>
<evidence type="ECO:0000313" key="3">
    <source>
        <dbReference type="EnsemblPlants" id="KEH27126"/>
    </source>
</evidence>